<dbReference type="Proteomes" id="UP000033052">
    <property type="component" value="Chromosome"/>
</dbReference>
<name>A0A7U4JQL8_CLOSG</name>
<accession>A0A7U4JQL8</accession>
<dbReference type="EMBL" id="CP009225">
    <property type="protein sequence ID" value="AKC63517.1"/>
    <property type="molecule type" value="Genomic_DNA"/>
</dbReference>
<dbReference type="AlphaFoldDB" id="A0A7U4JQL8"/>
<feature type="domain" description="Methyltransferase FkbM" evidence="1">
    <location>
        <begin position="202"/>
        <end position="356"/>
    </location>
</feature>
<dbReference type="Gene3D" id="3.40.50.150">
    <property type="entry name" value="Vaccinia Virus protein VP39"/>
    <property type="match status" value="1"/>
</dbReference>
<evidence type="ECO:0000259" key="1">
    <source>
        <dbReference type="Pfam" id="PF05050"/>
    </source>
</evidence>
<protein>
    <submittedName>
        <fullName evidence="2">Methyltransferase</fullName>
    </submittedName>
</protein>
<dbReference type="SUPFAM" id="SSF53335">
    <property type="entry name" value="S-adenosyl-L-methionine-dependent methyltransferases"/>
    <property type="match status" value="1"/>
</dbReference>
<dbReference type="KEGG" id="cld:CLSPO_c27970"/>
<dbReference type="RefSeq" id="WP_033060712.1">
    <property type="nucleotide sequence ID" value="NZ_CP009225.1"/>
</dbReference>
<dbReference type="Pfam" id="PF05050">
    <property type="entry name" value="Methyltransf_21"/>
    <property type="match status" value="1"/>
</dbReference>
<organism evidence="2 3">
    <name type="scientific">Clostridium sporogenes</name>
    <dbReference type="NCBI Taxonomy" id="1509"/>
    <lineage>
        <taxon>Bacteria</taxon>
        <taxon>Bacillati</taxon>
        <taxon>Bacillota</taxon>
        <taxon>Clostridia</taxon>
        <taxon>Eubacteriales</taxon>
        <taxon>Clostridiaceae</taxon>
        <taxon>Clostridium</taxon>
    </lineage>
</organism>
<sequence length="375" mass="43646">MIIESLSEVFEENIKKKVIKKDVIIYGTGTIAKEVYEVLINSKYNVNCFINMNLNYTNEVKGLAKIKRADDNKITSELKEKTTIIISIFNSYADVHTIISQLKKLGFKNIICFTELIDIFENKFKERFYLNKKIDLFKDKEKILHIENIWNDEKSKQLYNSIVKFRLYKDYKYLLAKDSLEEQYLPKDIKKLYNQQNIRFIDCGAFDGDTIKNFLNENKKIDSIIAFEPDMGNYKNLISSIREIKLEHKHSRISAFPCAVYSDTAHLKFNMEGSTGSNISDFGLNIVQCVSIDQCIGDFKPTYIKMDIEGSEYEALLGAKDTIYSSKPNLAICLYHKPNDLYEIPLLINSWNLGYKFYLRMHSYSAFDLVLYAVI</sequence>
<dbReference type="GO" id="GO:0008168">
    <property type="term" value="F:methyltransferase activity"/>
    <property type="evidence" value="ECO:0007669"/>
    <property type="project" value="UniProtKB-KW"/>
</dbReference>
<gene>
    <name evidence="2" type="ORF">CLSPO_c27970</name>
</gene>
<evidence type="ECO:0000313" key="2">
    <source>
        <dbReference type="EMBL" id="AKC63517.1"/>
    </source>
</evidence>
<dbReference type="InterPro" id="IPR029063">
    <property type="entry name" value="SAM-dependent_MTases_sf"/>
</dbReference>
<dbReference type="GO" id="GO:0032259">
    <property type="term" value="P:methylation"/>
    <property type="evidence" value="ECO:0007669"/>
    <property type="project" value="UniProtKB-KW"/>
</dbReference>
<dbReference type="GeneID" id="92939436"/>
<keyword evidence="2" id="KW-0489">Methyltransferase</keyword>
<dbReference type="NCBIfam" id="TIGR01444">
    <property type="entry name" value="fkbM_fam"/>
    <property type="match status" value="1"/>
</dbReference>
<dbReference type="InterPro" id="IPR006342">
    <property type="entry name" value="FkbM_mtfrase"/>
</dbReference>
<evidence type="ECO:0000313" key="3">
    <source>
        <dbReference type="Proteomes" id="UP000033052"/>
    </source>
</evidence>
<reference evidence="2 3" key="1">
    <citation type="journal article" date="2015" name="PLoS ONE">
        <title>A universal mariner transposon system for forward genetic studies in the genus clostridium.</title>
        <authorList>
            <person name="Zhang Y."/>
            <person name="Grosse-Honebrink A."/>
            <person name="Minton N.P."/>
        </authorList>
    </citation>
    <scope>NUCLEOTIDE SEQUENCE [LARGE SCALE GENOMIC DNA]</scope>
    <source>
        <strain evidence="2 3">NCIMB 10696</strain>
    </source>
</reference>
<proteinExistence type="predicted"/>
<keyword evidence="2" id="KW-0808">Transferase</keyword>